<dbReference type="Gene3D" id="3.10.20.30">
    <property type="match status" value="1"/>
</dbReference>
<keyword evidence="2" id="KW-1185">Reference proteome</keyword>
<proteinExistence type="predicted"/>
<sequence>MKIEVKYFASIREAAGLTNETVTLDVSATPTVDSVRTLLAQRSSTLREALATGRPVRTAVDHVMRGGDFELADGCEVAFFPPVTGG</sequence>
<dbReference type="InterPro" id="IPR016155">
    <property type="entry name" value="Mopterin_synth/thiamin_S_b"/>
</dbReference>
<dbReference type="AlphaFoldDB" id="A0A6S7BC49"/>
<name>A0A6S7BC49_9BURK</name>
<dbReference type="InterPro" id="IPR003749">
    <property type="entry name" value="ThiS/MoaD-like"/>
</dbReference>
<evidence type="ECO:0000313" key="2">
    <source>
        <dbReference type="Proteomes" id="UP000494115"/>
    </source>
</evidence>
<gene>
    <name evidence="1" type="primary">moaD_1</name>
    <name evidence="1" type="ORF">LMG28138_03496</name>
</gene>
<dbReference type="RefSeq" id="WP_175106014.1">
    <property type="nucleotide sequence ID" value="NZ_CADIKM010000017.1"/>
</dbReference>
<dbReference type="Pfam" id="PF02597">
    <property type="entry name" value="ThiS"/>
    <property type="match status" value="1"/>
</dbReference>
<dbReference type="InterPro" id="IPR012675">
    <property type="entry name" value="Beta-grasp_dom_sf"/>
</dbReference>
<dbReference type="SUPFAM" id="SSF54285">
    <property type="entry name" value="MoaD/ThiS"/>
    <property type="match status" value="1"/>
</dbReference>
<organism evidence="1 2">
    <name type="scientific">Pararobbsia alpina</name>
    <dbReference type="NCBI Taxonomy" id="621374"/>
    <lineage>
        <taxon>Bacteria</taxon>
        <taxon>Pseudomonadati</taxon>
        <taxon>Pseudomonadota</taxon>
        <taxon>Betaproteobacteria</taxon>
        <taxon>Burkholderiales</taxon>
        <taxon>Burkholderiaceae</taxon>
        <taxon>Pararobbsia</taxon>
    </lineage>
</organism>
<accession>A0A6S7BC49</accession>
<dbReference type="CDD" id="cd00754">
    <property type="entry name" value="Ubl_MoaD"/>
    <property type="match status" value="1"/>
</dbReference>
<protein>
    <submittedName>
        <fullName evidence="1">Molybdopterin synthase sulfur carrier subunit</fullName>
    </submittedName>
</protein>
<dbReference type="EMBL" id="CADIKM010000017">
    <property type="protein sequence ID" value="CAB3793265.1"/>
    <property type="molecule type" value="Genomic_DNA"/>
</dbReference>
<evidence type="ECO:0000313" key="1">
    <source>
        <dbReference type="EMBL" id="CAB3793265.1"/>
    </source>
</evidence>
<dbReference type="Proteomes" id="UP000494115">
    <property type="component" value="Unassembled WGS sequence"/>
</dbReference>
<reference evidence="1 2" key="1">
    <citation type="submission" date="2020-04" db="EMBL/GenBank/DDBJ databases">
        <authorList>
            <person name="De Canck E."/>
        </authorList>
    </citation>
    <scope>NUCLEOTIDE SEQUENCE [LARGE SCALE GENOMIC DNA]</scope>
    <source>
        <strain evidence="1 2">LMG 28138</strain>
    </source>
</reference>